<feature type="domain" description="FAD/NAD(P)-binding" evidence="4">
    <location>
        <begin position="18"/>
        <end position="293"/>
    </location>
</feature>
<keyword evidence="1" id="KW-0285">Flavoprotein</keyword>
<dbReference type="AlphaFoldDB" id="A0A543IK84"/>
<dbReference type="InterPro" id="IPR036188">
    <property type="entry name" value="FAD/NAD-bd_sf"/>
</dbReference>
<evidence type="ECO:0000313" key="5">
    <source>
        <dbReference type="EMBL" id="TQM70992.1"/>
    </source>
</evidence>
<name>A0A543IK84_9ACTN</name>
<evidence type="ECO:0000256" key="1">
    <source>
        <dbReference type="ARBA" id="ARBA00022630"/>
    </source>
</evidence>
<dbReference type="Proteomes" id="UP000316706">
    <property type="component" value="Unassembled WGS sequence"/>
</dbReference>
<sequence>MTSTAQRNTAGRDTRRRDVLIVGGGPAGLSAALTLARARRDVTVVDAGEPRNATAEHMHGFLTRDGMPPRALLEIGRTEVRGYGGEIVDGRVVRAEGDDDGFVLTLDDGARLRGRQVLVTTGVADVLPDVPGLRDRWGREVQMCPYCHGWEVRDRRIVVLATSAQSLHQVTLLSQWSPDVTLLTGRAPEGEDAARLDARGVRVVEGEARRVVVEDDRVTGIELADGSVLGCDAVFVAPVFAAKDGPLTDLGCEFGDDGFVKADATGRTGVPGVWAAGNVVNPMGQVVLAASAGATAGAMINAELIEAEIAAKLAA</sequence>
<evidence type="ECO:0000313" key="6">
    <source>
        <dbReference type="Proteomes" id="UP000316706"/>
    </source>
</evidence>
<dbReference type="InterPro" id="IPR023753">
    <property type="entry name" value="FAD/NAD-binding_dom"/>
</dbReference>
<dbReference type="Gene3D" id="3.50.50.60">
    <property type="entry name" value="FAD/NAD(P)-binding domain"/>
    <property type="match status" value="2"/>
</dbReference>
<keyword evidence="6" id="KW-1185">Reference proteome</keyword>
<comment type="caution">
    <text evidence="5">The sequence shown here is derived from an EMBL/GenBank/DDBJ whole genome shotgun (WGS) entry which is preliminary data.</text>
</comment>
<dbReference type="Pfam" id="PF07992">
    <property type="entry name" value="Pyr_redox_2"/>
    <property type="match status" value="1"/>
</dbReference>
<proteinExistence type="predicted"/>
<protein>
    <submittedName>
        <fullName evidence="5">Thioredoxin reductase</fullName>
    </submittedName>
</protein>
<comment type="catalytic activity">
    <reaction evidence="3">
        <text>[thioredoxin]-dithiol + NADP(+) = [thioredoxin]-disulfide + NADPH + H(+)</text>
        <dbReference type="Rhea" id="RHEA:20345"/>
        <dbReference type="Rhea" id="RHEA-COMP:10698"/>
        <dbReference type="Rhea" id="RHEA-COMP:10700"/>
        <dbReference type="ChEBI" id="CHEBI:15378"/>
        <dbReference type="ChEBI" id="CHEBI:29950"/>
        <dbReference type="ChEBI" id="CHEBI:50058"/>
        <dbReference type="ChEBI" id="CHEBI:57783"/>
        <dbReference type="ChEBI" id="CHEBI:58349"/>
        <dbReference type="EC" id="1.8.1.9"/>
    </reaction>
</comment>
<dbReference type="PANTHER" id="PTHR48105">
    <property type="entry name" value="THIOREDOXIN REDUCTASE 1-RELATED-RELATED"/>
    <property type="match status" value="1"/>
</dbReference>
<dbReference type="PRINTS" id="PR00368">
    <property type="entry name" value="FADPNR"/>
</dbReference>
<dbReference type="OrthoDB" id="9786503at2"/>
<accession>A0A543IK84</accession>
<dbReference type="PRINTS" id="PR00469">
    <property type="entry name" value="PNDRDTASEII"/>
</dbReference>
<evidence type="ECO:0000256" key="2">
    <source>
        <dbReference type="ARBA" id="ARBA00023002"/>
    </source>
</evidence>
<dbReference type="InterPro" id="IPR050097">
    <property type="entry name" value="Ferredoxin-NADP_redctase_2"/>
</dbReference>
<dbReference type="SUPFAM" id="SSF51905">
    <property type="entry name" value="FAD/NAD(P)-binding domain"/>
    <property type="match status" value="1"/>
</dbReference>
<evidence type="ECO:0000259" key="4">
    <source>
        <dbReference type="Pfam" id="PF07992"/>
    </source>
</evidence>
<dbReference type="GO" id="GO:0004791">
    <property type="term" value="F:thioredoxin-disulfide reductase (NADPH) activity"/>
    <property type="evidence" value="ECO:0007669"/>
    <property type="project" value="UniProtKB-EC"/>
</dbReference>
<dbReference type="RefSeq" id="WP_141972230.1">
    <property type="nucleotide sequence ID" value="NZ_VFPO01000001.1"/>
</dbReference>
<gene>
    <name evidence="5" type="ORF">FHX41_4742</name>
</gene>
<evidence type="ECO:0000256" key="3">
    <source>
        <dbReference type="ARBA" id="ARBA00048132"/>
    </source>
</evidence>
<keyword evidence="2" id="KW-0560">Oxidoreductase</keyword>
<dbReference type="EMBL" id="VFPO01000001">
    <property type="protein sequence ID" value="TQM70992.1"/>
    <property type="molecule type" value="Genomic_DNA"/>
</dbReference>
<organism evidence="5 6">
    <name type="scientific">Actinomadura hallensis</name>
    <dbReference type="NCBI Taxonomy" id="337895"/>
    <lineage>
        <taxon>Bacteria</taxon>
        <taxon>Bacillati</taxon>
        <taxon>Actinomycetota</taxon>
        <taxon>Actinomycetes</taxon>
        <taxon>Streptosporangiales</taxon>
        <taxon>Thermomonosporaceae</taxon>
        <taxon>Actinomadura</taxon>
    </lineage>
</organism>
<reference evidence="5 6" key="1">
    <citation type="submission" date="2019-06" db="EMBL/GenBank/DDBJ databases">
        <title>Sequencing the genomes of 1000 actinobacteria strains.</title>
        <authorList>
            <person name="Klenk H.-P."/>
        </authorList>
    </citation>
    <scope>NUCLEOTIDE SEQUENCE [LARGE SCALE GENOMIC DNA]</scope>
    <source>
        <strain evidence="5 6">DSM 45043</strain>
    </source>
</reference>